<dbReference type="KEGG" id="tsr:106550555"/>
<protein>
    <submittedName>
        <fullName evidence="3">Uroplakin-3b-like</fullName>
    </submittedName>
</protein>
<evidence type="ECO:0000256" key="1">
    <source>
        <dbReference type="SAM" id="Phobius"/>
    </source>
</evidence>
<gene>
    <name evidence="3" type="primary">LOC106550555</name>
</gene>
<dbReference type="OrthoDB" id="9939598at2759"/>
<dbReference type="AlphaFoldDB" id="A0A6I9YJL0"/>
<dbReference type="PANTHER" id="PTHR15446:SF2">
    <property type="entry name" value="UROPLAKIN-3B-LIKE PROTEIN 1-RELATED"/>
    <property type="match status" value="1"/>
</dbReference>
<dbReference type="RefSeq" id="XP_013923965.1">
    <property type="nucleotide sequence ID" value="XM_014068490.1"/>
</dbReference>
<organism evidence="2 3">
    <name type="scientific">Thamnophis sirtalis</name>
    <dbReference type="NCBI Taxonomy" id="35019"/>
    <lineage>
        <taxon>Eukaryota</taxon>
        <taxon>Metazoa</taxon>
        <taxon>Chordata</taxon>
        <taxon>Craniata</taxon>
        <taxon>Vertebrata</taxon>
        <taxon>Euteleostomi</taxon>
        <taxon>Lepidosauria</taxon>
        <taxon>Squamata</taxon>
        <taxon>Bifurcata</taxon>
        <taxon>Unidentata</taxon>
        <taxon>Episquamata</taxon>
        <taxon>Toxicofera</taxon>
        <taxon>Serpentes</taxon>
        <taxon>Colubroidea</taxon>
        <taxon>Colubridae</taxon>
        <taxon>Natricinae</taxon>
        <taxon>Thamnophis</taxon>
    </lineage>
</organism>
<keyword evidence="1" id="KW-0472">Membrane</keyword>
<feature type="transmembrane region" description="Helical" evidence="1">
    <location>
        <begin position="186"/>
        <end position="208"/>
    </location>
</feature>
<accession>A0A6I9YJL0</accession>
<sequence>MVTAGCTSQPPNFSPKLVNYVPHLTSEEMEGKITTSTFALQQPRCVFNKLVNATDVIWLVVALSDAIKSFKAPKTPEALPYQSFRKNYFYMTLNTTVSNYPCPEKSNDITILRVGSETECVVDPSRPDCNGPLAGPGPYRVRFLAMNSTGVIIKESKWSDPIRLIQGRNPDRIVVKPRRRRTETNVIISILSILSAILLAALIAAFIYKYSSICDKPMSADFVPREDPTVVRYIVH</sequence>
<proteinExistence type="predicted"/>
<keyword evidence="1" id="KW-0812">Transmembrane</keyword>
<keyword evidence="1" id="KW-1133">Transmembrane helix</keyword>
<dbReference type="InterPro" id="IPR024831">
    <property type="entry name" value="Uroplakin-3"/>
</dbReference>
<dbReference type="PANTHER" id="PTHR15446">
    <property type="entry name" value="UROPLAKIN III"/>
    <property type="match status" value="1"/>
</dbReference>
<evidence type="ECO:0000313" key="3">
    <source>
        <dbReference type="RefSeq" id="XP_013923965.1"/>
    </source>
</evidence>
<dbReference type="GO" id="GO:0016020">
    <property type="term" value="C:membrane"/>
    <property type="evidence" value="ECO:0007669"/>
    <property type="project" value="TreeGrafter"/>
</dbReference>
<keyword evidence="2" id="KW-1185">Reference proteome</keyword>
<dbReference type="GeneID" id="106550555"/>
<reference evidence="3" key="1">
    <citation type="submission" date="2025-08" db="UniProtKB">
        <authorList>
            <consortium name="RefSeq"/>
        </authorList>
    </citation>
    <scope>IDENTIFICATION</scope>
    <source>
        <tissue evidence="3">Skeletal muscle</tissue>
    </source>
</reference>
<evidence type="ECO:0000313" key="2">
    <source>
        <dbReference type="Proteomes" id="UP000504617"/>
    </source>
</evidence>
<name>A0A6I9YJL0_9SAUR</name>
<dbReference type="Proteomes" id="UP000504617">
    <property type="component" value="Unplaced"/>
</dbReference>